<protein>
    <recommendedName>
        <fullName evidence="7">Aminotransferase class V domain-containing protein</fullName>
    </recommendedName>
</protein>
<evidence type="ECO:0000313" key="6">
    <source>
        <dbReference type="Proteomes" id="UP000178606"/>
    </source>
</evidence>
<comment type="cofactor">
    <cofactor evidence="1 4">
        <name>pyridoxal 5'-phosphate</name>
        <dbReference type="ChEBI" id="CHEBI:597326"/>
    </cofactor>
</comment>
<accession>A0A1F6CBD2</accession>
<dbReference type="EMBL" id="MFKF01000328">
    <property type="protein sequence ID" value="OGG46282.1"/>
    <property type="molecule type" value="Genomic_DNA"/>
</dbReference>
<dbReference type="InterPro" id="IPR018319">
    <property type="entry name" value="SelA-like"/>
</dbReference>
<dbReference type="InterPro" id="IPR015424">
    <property type="entry name" value="PyrdxlP-dep_Trfase"/>
</dbReference>
<name>A0A1F6CBD2_HANXR</name>
<feature type="modified residue" description="N6-(pyridoxal phosphate)lysine" evidence="4">
    <location>
        <position position="205"/>
    </location>
</feature>
<evidence type="ECO:0000256" key="1">
    <source>
        <dbReference type="ARBA" id="ARBA00001933"/>
    </source>
</evidence>
<evidence type="ECO:0008006" key="7">
    <source>
        <dbReference type="Google" id="ProtNLM"/>
    </source>
</evidence>
<dbReference type="SUPFAM" id="SSF53383">
    <property type="entry name" value="PLP-dependent transferases"/>
    <property type="match status" value="1"/>
</dbReference>
<dbReference type="AlphaFoldDB" id="A0A1F6CBD2"/>
<gene>
    <name evidence="5" type="ORF">A3F84_08030</name>
</gene>
<evidence type="ECO:0000313" key="5">
    <source>
        <dbReference type="EMBL" id="OGG46282.1"/>
    </source>
</evidence>
<proteinExistence type="inferred from homology"/>
<dbReference type="InterPro" id="IPR015421">
    <property type="entry name" value="PyrdxlP-dep_Trfase_major"/>
</dbReference>
<keyword evidence="2 4" id="KW-0663">Pyridoxal phosphate</keyword>
<dbReference type="GO" id="GO:0004125">
    <property type="term" value="F:L-seryl-tRNA(Sec) selenium transferase activity"/>
    <property type="evidence" value="ECO:0007669"/>
    <property type="project" value="TreeGrafter"/>
</dbReference>
<dbReference type="Proteomes" id="UP000178606">
    <property type="component" value="Unassembled WGS sequence"/>
</dbReference>
<dbReference type="PANTHER" id="PTHR32328">
    <property type="entry name" value="L-SERYL-TRNA(SEC) SELENIUM TRANSFERASE"/>
    <property type="match status" value="1"/>
</dbReference>
<dbReference type="Pfam" id="PF03841">
    <property type="entry name" value="SelA"/>
    <property type="match status" value="1"/>
</dbReference>
<sequence length="357" mass="37957">MDVYGSLGIRPLINAVGTVTRLGGSLMPPEVLRAMAAASEQYVDLNELHIAAGRRIAELLGVEAAYVSSGAAGGLAVAAAACIAGSDPEKIRRLPEGDGLKTEFVIQRSHRTGWEQALRVGGARMVEVAPTAEALRGGIGPRTAAVMYFMAYSKADSVPLPEAVQIAHEGGVRIVVDAAAELPPMSNLTAFLKAGADLVIFSGGKGLRGPQASGLVLGRRDLIEACRLNGNPNSGIGRPMKVGKEEIAGVVAAVERFVRLDHDAERRRWEAQVDHLVEVVYGLPGVRAERVLDRTGQIPVARIASDRMESKAIAEQLRTGEPRIEVSASPDGVAVNPHMLREGDEKVIARRLREILK</sequence>
<evidence type="ECO:0000256" key="4">
    <source>
        <dbReference type="PIRSR" id="PIRSR618319-50"/>
    </source>
</evidence>
<evidence type="ECO:0000256" key="3">
    <source>
        <dbReference type="ARBA" id="ARBA00044507"/>
    </source>
</evidence>
<evidence type="ECO:0000256" key="2">
    <source>
        <dbReference type="ARBA" id="ARBA00022898"/>
    </source>
</evidence>
<dbReference type="PANTHER" id="PTHR32328:SF0">
    <property type="entry name" value="L-SERYL-TRNA(SEC) SELENIUM TRANSFERASE"/>
    <property type="match status" value="1"/>
</dbReference>
<reference evidence="5 6" key="1">
    <citation type="journal article" date="2016" name="Nat. Commun.">
        <title>Thousands of microbial genomes shed light on interconnected biogeochemical processes in an aquifer system.</title>
        <authorList>
            <person name="Anantharaman K."/>
            <person name="Brown C.T."/>
            <person name="Hug L.A."/>
            <person name="Sharon I."/>
            <person name="Castelle C.J."/>
            <person name="Probst A.J."/>
            <person name="Thomas B.C."/>
            <person name="Singh A."/>
            <person name="Wilkins M.J."/>
            <person name="Karaoz U."/>
            <person name="Brodie E.L."/>
            <person name="Williams K.H."/>
            <person name="Hubbard S.S."/>
            <person name="Banfield J.F."/>
        </authorList>
    </citation>
    <scope>NUCLEOTIDE SEQUENCE [LARGE SCALE GENOMIC DNA]</scope>
    <source>
        <strain evidence="6">RIFCSPLOWO2_12_FULL_64_10</strain>
    </source>
</reference>
<organism evidence="5 6">
    <name type="scientific">Handelsmanbacteria sp. (strain RIFCSPLOWO2_12_FULL_64_10)</name>
    <dbReference type="NCBI Taxonomy" id="1817868"/>
    <lineage>
        <taxon>Bacteria</taxon>
        <taxon>Candidatus Handelsmaniibacteriota</taxon>
    </lineage>
</organism>
<comment type="similarity">
    <text evidence="3">Belongs to the SelA family.</text>
</comment>
<comment type="caution">
    <text evidence="5">The sequence shown here is derived from an EMBL/GenBank/DDBJ whole genome shotgun (WGS) entry which is preliminary data.</text>
</comment>
<dbReference type="Gene3D" id="3.40.640.10">
    <property type="entry name" value="Type I PLP-dependent aspartate aminotransferase-like (Major domain)"/>
    <property type="match status" value="1"/>
</dbReference>